<dbReference type="InterPro" id="IPR011635">
    <property type="entry name" value="CARDB"/>
</dbReference>
<dbReference type="Pfam" id="PF07705">
    <property type="entry name" value="CARDB"/>
    <property type="match status" value="1"/>
</dbReference>
<sequence>MTKLIIKASFLSLTILSTFFPIASVLPIENVAIGTFEEDIDGIDVNIDTVNLNTTIKLTKCFGSLNPGPEYAVGETVCGNVSVENIGRKDISNKERVELQLVAKLRNGEEVHNESLILVRKDIKNWSQEFNVSCKTKGTIDVKVIADPRNKISNETNQWNNIASLQVVCEDKPIPMPDIKVEAEVVNYPTNEPRAVFEMGDIPVLVVKLTNIGTKASSACNTLSVIYDHYNLFRNRVTKNIRSLYPNESETFEYPNPCKYPGEYELNAIFSQNSNESDYSNNKATLQYECLESDRLPNIQPEISPSKNIELSPFQKHIPFVKVKNIGDGFADAFQVQHLLTSSQSGIQSTITKISELWPMNYSAKQLNIPIQCGAWEEFLSINASVDIKNNIVETNEDDNSGESGLIHCLGTPLNNYPDIVPYFLINGKKYYGYIDTIYQKIRTELNVGLFVENHSNTASPMFYLSYNYSNGNGGYGFGEPIFSLDGWTENFLGNESYYCSEPGDWYMLELLTDAETKIDELLESNNLVKLRVECVSS</sequence>
<evidence type="ECO:0000313" key="3">
    <source>
        <dbReference type="EMBL" id="NMC61961.1"/>
    </source>
</evidence>
<keyword evidence="1" id="KW-0732">Signal</keyword>
<name>A0A7X9FQD1_9DELT</name>
<feature type="domain" description="CARDB" evidence="2">
    <location>
        <begin position="321"/>
        <end position="401"/>
    </location>
</feature>
<dbReference type="InterPro" id="IPR013783">
    <property type="entry name" value="Ig-like_fold"/>
</dbReference>
<feature type="chain" id="PRO_5030949460" description="CARDB domain-containing protein" evidence="1">
    <location>
        <begin position="24"/>
        <end position="538"/>
    </location>
</feature>
<dbReference type="Gene3D" id="2.60.40.10">
    <property type="entry name" value="Immunoglobulins"/>
    <property type="match status" value="3"/>
</dbReference>
<dbReference type="Proteomes" id="UP000524246">
    <property type="component" value="Unassembled WGS sequence"/>
</dbReference>
<protein>
    <recommendedName>
        <fullName evidence="2">CARDB domain-containing protein</fullName>
    </recommendedName>
</protein>
<proteinExistence type="predicted"/>
<reference evidence="3 4" key="1">
    <citation type="journal article" date="2020" name="Biotechnol. Biofuels">
        <title>New insights from the biogas microbiome by comprehensive genome-resolved metagenomics of nearly 1600 species originating from multiple anaerobic digesters.</title>
        <authorList>
            <person name="Campanaro S."/>
            <person name="Treu L."/>
            <person name="Rodriguez-R L.M."/>
            <person name="Kovalovszki A."/>
            <person name="Ziels R.M."/>
            <person name="Maus I."/>
            <person name="Zhu X."/>
            <person name="Kougias P.G."/>
            <person name="Basile A."/>
            <person name="Luo G."/>
            <person name="Schluter A."/>
            <person name="Konstantinidis K.T."/>
            <person name="Angelidaki I."/>
        </authorList>
    </citation>
    <scope>NUCLEOTIDE SEQUENCE [LARGE SCALE GENOMIC DNA]</scope>
    <source>
        <strain evidence="3">AS27yjCOA_65</strain>
    </source>
</reference>
<evidence type="ECO:0000313" key="4">
    <source>
        <dbReference type="Proteomes" id="UP000524246"/>
    </source>
</evidence>
<dbReference type="EMBL" id="JAAZON010000090">
    <property type="protein sequence ID" value="NMC61961.1"/>
    <property type="molecule type" value="Genomic_DNA"/>
</dbReference>
<evidence type="ECO:0000256" key="1">
    <source>
        <dbReference type="SAM" id="SignalP"/>
    </source>
</evidence>
<gene>
    <name evidence="3" type="ORF">GYA55_02205</name>
</gene>
<dbReference type="AlphaFoldDB" id="A0A7X9FQD1"/>
<feature type="signal peptide" evidence="1">
    <location>
        <begin position="1"/>
        <end position="23"/>
    </location>
</feature>
<organism evidence="3 4">
    <name type="scientific">SAR324 cluster bacterium</name>
    <dbReference type="NCBI Taxonomy" id="2024889"/>
    <lineage>
        <taxon>Bacteria</taxon>
        <taxon>Deltaproteobacteria</taxon>
        <taxon>SAR324 cluster</taxon>
    </lineage>
</organism>
<comment type="caution">
    <text evidence="3">The sequence shown here is derived from an EMBL/GenBank/DDBJ whole genome shotgun (WGS) entry which is preliminary data.</text>
</comment>
<accession>A0A7X9FQD1</accession>
<evidence type="ECO:0000259" key="2">
    <source>
        <dbReference type="Pfam" id="PF07705"/>
    </source>
</evidence>